<evidence type="ECO:0000256" key="2">
    <source>
        <dbReference type="ARBA" id="ARBA00023002"/>
    </source>
</evidence>
<dbReference type="PANTHER" id="PTHR43180:SF80">
    <property type="entry name" value="NAD(P)-BINDING PROTEIN"/>
    <property type="match status" value="1"/>
</dbReference>
<dbReference type="HOGENOM" id="CLU_010194_13_1_1"/>
<keyword evidence="2" id="KW-0560">Oxidoreductase</keyword>
<dbReference type="SUPFAM" id="SSF51735">
    <property type="entry name" value="NAD(P)-binding Rossmann-fold domains"/>
    <property type="match status" value="1"/>
</dbReference>
<name>A0A072NWI7_9EURO</name>
<dbReference type="EMBL" id="AMGV01000019">
    <property type="protein sequence ID" value="KEF52234.1"/>
    <property type="molecule type" value="Genomic_DNA"/>
</dbReference>
<dbReference type="VEuPathDB" id="FungiDB:A1O9_11861"/>
<gene>
    <name evidence="4" type="ORF">A1O9_11861</name>
</gene>
<dbReference type="Pfam" id="PF00106">
    <property type="entry name" value="adh_short"/>
    <property type="match status" value="1"/>
</dbReference>
<evidence type="ECO:0000256" key="1">
    <source>
        <dbReference type="ARBA" id="ARBA00006484"/>
    </source>
</evidence>
<dbReference type="Gene3D" id="3.40.50.720">
    <property type="entry name" value="NAD(P)-binding Rossmann-like Domain"/>
    <property type="match status" value="1"/>
</dbReference>
<dbReference type="InterPro" id="IPR002347">
    <property type="entry name" value="SDR_fam"/>
</dbReference>
<dbReference type="AlphaFoldDB" id="A0A072NWI7"/>
<comment type="similarity">
    <text evidence="1 3">Belongs to the short-chain dehydrogenases/reductases (SDR) family.</text>
</comment>
<dbReference type="GeneID" id="25286757"/>
<dbReference type="InterPro" id="IPR036291">
    <property type="entry name" value="NAD(P)-bd_dom_sf"/>
</dbReference>
<evidence type="ECO:0000256" key="3">
    <source>
        <dbReference type="RuleBase" id="RU000363"/>
    </source>
</evidence>
<organism evidence="4 5">
    <name type="scientific">Exophiala aquamarina CBS 119918</name>
    <dbReference type="NCBI Taxonomy" id="1182545"/>
    <lineage>
        <taxon>Eukaryota</taxon>
        <taxon>Fungi</taxon>
        <taxon>Dikarya</taxon>
        <taxon>Ascomycota</taxon>
        <taxon>Pezizomycotina</taxon>
        <taxon>Eurotiomycetes</taxon>
        <taxon>Chaetothyriomycetidae</taxon>
        <taxon>Chaetothyriales</taxon>
        <taxon>Herpotrichiellaceae</taxon>
        <taxon>Exophiala</taxon>
    </lineage>
</organism>
<dbReference type="STRING" id="1182545.A0A072NWI7"/>
<accession>A0A072NWI7</accession>
<protein>
    <recommendedName>
        <fullName evidence="6">NAD(P)-binding protein</fullName>
    </recommendedName>
</protein>
<keyword evidence="5" id="KW-1185">Reference proteome</keyword>
<dbReference type="PRINTS" id="PR00081">
    <property type="entry name" value="GDHRDH"/>
</dbReference>
<proteinExistence type="inferred from homology"/>
<evidence type="ECO:0000313" key="4">
    <source>
        <dbReference type="EMBL" id="KEF52234.1"/>
    </source>
</evidence>
<dbReference type="PRINTS" id="PR00080">
    <property type="entry name" value="SDRFAMILY"/>
</dbReference>
<comment type="caution">
    <text evidence="4">The sequence shown here is derived from an EMBL/GenBank/DDBJ whole genome shotgun (WGS) entry which is preliminary data.</text>
</comment>
<evidence type="ECO:0000313" key="5">
    <source>
        <dbReference type="Proteomes" id="UP000027920"/>
    </source>
</evidence>
<dbReference type="OrthoDB" id="37659at2759"/>
<dbReference type="Proteomes" id="UP000027920">
    <property type="component" value="Unassembled WGS sequence"/>
</dbReference>
<dbReference type="RefSeq" id="XP_013254824.1">
    <property type="nucleotide sequence ID" value="XM_013399370.1"/>
</dbReference>
<reference evidence="4 5" key="1">
    <citation type="submission" date="2013-03" db="EMBL/GenBank/DDBJ databases">
        <title>The Genome Sequence of Exophiala aquamarina CBS 119918.</title>
        <authorList>
            <consortium name="The Broad Institute Genomics Platform"/>
            <person name="Cuomo C."/>
            <person name="de Hoog S."/>
            <person name="Gorbushina A."/>
            <person name="Walker B."/>
            <person name="Young S.K."/>
            <person name="Zeng Q."/>
            <person name="Gargeya S."/>
            <person name="Fitzgerald M."/>
            <person name="Haas B."/>
            <person name="Abouelleil A."/>
            <person name="Allen A.W."/>
            <person name="Alvarado L."/>
            <person name="Arachchi H.M."/>
            <person name="Berlin A.M."/>
            <person name="Chapman S.B."/>
            <person name="Gainer-Dewar J."/>
            <person name="Goldberg J."/>
            <person name="Griggs A."/>
            <person name="Gujja S."/>
            <person name="Hansen M."/>
            <person name="Howarth C."/>
            <person name="Imamovic A."/>
            <person name="Ireland A."/>
            <person name="Larimer J."/>
            <person name="McCowan C."/>
            <person name="Murphy C."/>
            <person name="Pearson M."/>
            <person name="Poon T.W."/>
            <person name="Priest M."/>
            <person name="Roberts A."/>
            <person name="Saif S."/>
            <person name="Shea T."/>
            <person name="Sisk P."/>
            <person name="Sykes S."/>
            <person name="Wortman J."/>
            <person name="Nusbaum C."/>
            <person name="Birren B."/>
        </authorList>
    </citation>
    <scope>NUCLEOTIDE SEQUENCE [LARGE SCALE GENOMIC DNA]</scope>
    <source>
        <strain evidence="4 5">CBS 119918</strain>
    </source>
</reference>
<sequence length="307" mass="32946">MANEAFTVSRDKLHGPRDSTILITGGCSGIGLQTAILLHDLGNNVVVVDRAQPHPSAPAALLSSPRFLYQKADITDWKSQRAAFEAAVEKFGSIDGVFVNAGIAEYKDQFFKDELDDDGLLKEPDKRVYDIDMNAANDTARLAIYYLQNKKSGQKKGGSIVMTASLAGYLASAGAPQYSAAKHGIVGLMRALKNDTAKLGIAVSVVAPGITLTDIISGRSPGESLQDWAIRMRGQGVPINDPGEIADAVVYLMSEGIKANGKGLLIQAGRVADLEFGIAKTRKLWMGEEMLRLFRGGREAPLFPNKL</sequence>
<evidence type="ECO:0008006" key="6">
    <source>
        <dbReference type="Google" id="ProtNLM"/>
    </source>
</evidence>
<dbReference type="PANTHER" id="PTHR43180">
    <property type="entry name" value="3-OXOACYL-(ACYL-CARRIER-PROTEIN) REDUCTASE (AFU_ORTHOLOGUE AFUA_6G11210)"/>
    <property type="match status" value="1"/>
</dbReference>
<dbReference type="GO" id="GO:0016491">
    <property type="term" value="F:oxidoreductase activity"/>
    <property type="evidence" value="ECO:0007669"/>
    <property type="project" value="UniProtKB-KW"/>
</dbReference>